<dbReference type="EMBL" id="BQNB010016826">
    <property type="protein sequence ID" value="GJT56237.1"/>
    <property type="molecule type" value="Genomic_DNA"/>
</dbReference>
<sequence length="180" mass="20591">MTGSILILRECYLICQAGKVQNDDLFDQLQGSSVYSKIDLSYAAWFDKLAPALFSWPLYESGYVEEKVMQLHPNTCMYWKEAKDLHRHMPTLKEGFGRVFDAKEEGDFISITPVKILEKEPIRTHDLELGAQVTCCSKNVPEGGWCGNEDMEIPISQSLVSVATEIRIKFRRSLQNRFGY</sequence>
<reference evidence="1" key="1">
    <citation type="journal article" date="2022" name="Int. J. Mol. Sci.">
        <title>Draft Genome of Tanacetum Coccineum: Genomic Comparison of Closely Related Tanacetum-Family Plants.</title>
        <authorList>
            <person name="Yamashiro T."/>
            <person name="Shiraishi A."/>
            <person name="Nakayama K."/>
            <person name="Satake H."/>
        </authorList>
    </citation>
    <scope>NUCLEOTIDE SEQUENCE</scope>
</reference>
<dbReference type="Proteomes" id="UP001151760">
    <property type="component" value="Unassembled WGS sequence"/>
</dbReference>
<name>A0ABQ5EZ75_9ASTR</name>
<accession>A0ABQ5EZ75</accession>
<gene>
    <name evidence="1" type="ORF">Tco_0991291</name>
</gene>
<comment type="caution">
    <text evidence="1">The sequence shown here is derived from an EMBL/GenBank/DDBJ whole genome shotgun (WGS) entry which is preliminary data.</text>
</comment>
<organism evidence="1 2">
    <name type="scientific">Tanacetum coccineum</name>
    <dbReference type="NCBI Taxonomy" id="301880"/>
    <lineage>
        <taxon>Eukaryota</taxon>
        <taxon>Viridiplantae</taxon>
        <taxon>Streptophyta</taxon>
        <taxon>Embryophyta</taxon>
        <taxon>Tracheophyta</taxon>
        <taxon>Spermatophyta</taxon>
        <taxon>Magnoliopsida</taxon>
        <taxon>eudicotyledons</taxon>
        <taxon>Gunneridae</taxon>
        <taxon>Pentapetalae</taxon>
        <taxon>asterids</taxon>
        <taxon>campanulids</taxon>
        <taxon>Asterales</taxon>
        <taxon>Asteraceae</taxon>
        <taxon>Asteroideae</taxon>
        <taxon>Anthemideae</taxon>
        <taxon>Anthemidinae</taxon>
        <taxon>Tanacetum</taxon>
    </lineage>
</organism>
<protein>
    <submittedName>
        <fullName evidence="1">Uncharacterized protein</fullName>
    </submittedName>
</protein>
<proteinExistence type="predicted"/>
<evidence type="ECO:0000313" key="1">
    <source>
        <dbReference type="EMBL" id="GJT56237.1"/>
    </source>
</evidence>
<keyword evidence="2" id="KW-1185">Reference proteome</keyword>
<evidence type="ECO:0000313" key="2">
    <source>
        <dbReference type="Proteomes" id="UP001151760"/>
    </source>
</evidence>
<reference evidence="1" key="2">
    <citation type="submission" date="2022-01" db="EMBL/GenBank/DDBJ databases">
        <authorList>
            <person name="Yamashiro T."/>
            <person name="Shiraishi A."/>
            <person name="Satake H."/>
            <person name="Nakayama K."/>
        </authorList>
    </citation>
    <scope>NUCLEOTIDE SEQUENCE</scope>
</reference>